<reference evidence="2 3" key="1">
    <citation type="submission" date="2020-04" db="EMBL/GenBank/DDBJ databases">
        <title>Flammeovirga sp. SR4, a novel species isolated from seawater.</title>
        <authorList>
            <person name="Wang X."/>
        </authorList>
    </citation>
    <scope>NUCLEOTIDE SEQUENCE [LARGE SCALE GENOMIC DNA]</scope>
    <source>
        <strain evidence="2 3">ATCC 23126</strain>
    </source>
</reference>
<evidence type="ECO:0000313" key="3">
    <source>
        <dbReference type="Proteomes" id="UP000576082"/>
    </source>
</evidence>
<protein>
    <submittedName>
        <fullName evidence="2">SusD/RagB family nutrient-binding outer membrane lipoprotein</fullName>
    </submittedName>
</protein>
<feature type="chain" id="PRO_5031517563" evidence="1">
    <location>
        <begin position="23"/>
        <end position="569"/>
    </location>
</feature>
<sequence>MKKFIHSVIVLLLMLTANSCTHQFEEINTNRHEYQKIEPELVFPGVVKRSLDYIKGDMSNQMYIQYSHNQSIGGGTFASYFFSHPVITTWWKYSYVDILHNIEDVIRQFEGEEGYTNRVGIFKIWKAYVMSVVVGTWGPVPYSESLSGALSMGYDSEEEIIVDLLTELNEVYDTLDSNGDTMYEPIFQGDILKWKKFSNTLMLKLALRYQNASAESRAFGKMAMQREEDLISLESEAVKASWGTAEENWSWFYRRYVFTNSIVSFKMGHYFMTFMRDLDDPRISKYAQKPERDFFVLDTLSRANGSKVIAQYVAPYLGSPKTMQFHDNWLMDDQENPYGGLGEESFSNVGEEYLAPDLEVTFIGYAETCFMKAEARLLNWGGSSSAKAYYEEGIAASFTQKGMADKVSDYLSHDGVSWGTSSEGVRDFRGIVTSKIDRGPIQQVITQRWIDGYFQPFDGWCLIRRTDYFDVPPHFNALNRGGLGTNVPERMVYPSSEMNLNGIGYQQGVSLLGGVDYLDIPLIFSKRRQWKDWGAMQPDLNNDLLKHWYGSTVEDLDAQGVEYTIIEEL</sequence>
<accession>A0A7X9XBE3</accession>
<feature type="signal peptide" evidence="1">
    <location>
        <begin position="1"/>
        <end position="22"/>
    </location>
</feature>
<keyword evidence="2" id="KW-0449">Lipoprotein</keyword>
<dbReference type="SUPFAM" id="SSF48452">
    <property type="entry name" value="TPR-like"/>
    <property type="match status" value="1"/>
</dbReference>
<name>A0A7X9XBE3_9BACT</name>
<dbReference type="EMBL" id="JABANE010000069">
    <property type="protein sequence ID" value="NME70632.1"/>
    <property type="molecule type" value="Genomic_DNA"/>
</dbReference>
<keyword evidence="1" id="KW-0732">Signal</keyword>
<comment type="caution">
    <text evidence="2">The sequence shown here is derived from an EMBL/GenBank/DDBJ whole genome shotgun (WGS) entry which is preliminary data.</text>
</comment>
<gene>
    <name evidence="2" type="ORF">HHU12_21830</name>
</gene>
<proteinExistence type="predicted"/>
<dbReference type="AlphaFoldDB" id="A0A7X9XBE3"/>
<dbReference type="InterPro" id="IPR041662">
    <property type="entry name" value="SusD-like_2"/>
</dbReference>
<dbReference type="Proteomes" id="UP000576082">
    <property type="component" value="Unassembled WGS sequence"/>
</dbReference>
<dbReference type="Pfam" id="PF12771">
    <property type="entry name" value="SusD-like_2"/>
    <property type="match status" value="1"/>
</dbReference>
<evidence type="ECO:0000313" key="2">
    <source>
        <dbReference type="EMBL" id="NME70632.1"/>
    </source>
</evidence>
<organism evidence="2 3">
    <name type="scientific">Flammeovirga aprica JL-4</name>
    <dbReference type="NCBI Taxonomy" id="694437"/>
    <lineage>
        <taxon>Bacteria</taxon>
        <taxon>Pseudomonadati</taxon>
        <taxon>Bacteroidota</taxon>
        <taxon>Cytophagia</taxon>
        <taxon>Cytophagales</taxon>
        <taxon>Flammeovirgaceae</taxon>
        <taxon>Flammeovirga</taxon>
    </lineage>
</organism>
<dbReference type="RefSeq" id="WP_169658864.1">
    <property type="nucleotide sequence ID" value="NZ_JABANE010000069.1"/>
</dbReference>
<keyword evidence="3" id="KW-1185">Reference proteome</keyword>
<dbReference type="Gene3D" id="1.25.40.390">
    <property type="match status" value="1"/>
</dbReference>
<dbReference type="InterPro" id="IPR011990">
    <property type="entry name" value="TPR-like_helical_dom_sf"/>
</dbReference>
<evidence type="ECO:0000256" key="1">
    <source>
        <dbReference type="SAM" id="SignalP"/>
    </source>
</evidence>